<dbReference type="Pfam" id="PF00400">
    <property type="entry name" value="WD40"/>
    <property type="match status" value="2"/>
</dbReference>
<dbReference type="Proteomes" id="UP000708208">
    <property type="component" value="Unassembled WGS sequence"/>
</dbReference>
<keyword evidence="1" id="KW-0677">Repeat</keyword>
<dbReference type="InterPro" id="IPR001680">
    <property type="entry name" value="WD40_rpt"/>
</dbReference>
<feature type="non-terminal residue" evidence="2">
    <location>
        <position position="1"/>
    </location>
</feature>
<dbReference type="OrthoDB" id="691673at2759"/>
<dbReference type="PANTHER" id="PTHR44324">
    <property type="entry name" value="WD40 REPEAT DOMAIN 95"/>
    <property type="match status" value="1"/>
</dbReference>
<sequence length="379" mass="43222">MVFQPEAKFQQFVHSKFRENTIRVLYIPSLRDTPSHVFLGVNKFGKVGLYEPEKFTMLHTYMLDLSPPFLSESCKTLKALIKNAPPVARCQRTHLVADTVHAPDINSIVYGTTKNMLQFYDLGDIESLSFGLEVFPRQKFLKFKKGHSPLAPQNQGHVETHRVFGSASSAPIYCMEYFPSGKTTVVTHAEHNISITGKSQSKLIIGDLEGCISILFIEDPSKPFGKKKTRGVLHRIRSEDLERTGTLKRYKAHRDIVREIRFITQRQLIISCSRDRKFSLFIKDFTETTEPYIISLPKGVNSFAHNDTLKIIATGSDDCIVRLFNQFVMKMPQMELSGHKEPIVAVEFLQVPFSENPILISYSKDVELRAWDTVTFICL</sequence>
<evidence type="ECO:0000256" key="1">
    <source>
        <dbReference type="ARBA" id="ARBA00022737"/>
    </source>
</evidence>
<dbReference type="InterPro" id="IPR051242">
    <property type="entry name" value="WD-EF-hand_domain"/>
</dbReference>
<organism evidence="2 3">
    <name type="scientific">Allacma fusca</name>
    <dbReference type="NCBI Taxonomy" id="39272"/>
    <lineage>
        <taxon>Eukaryota</taxon>
        <taxon>Metazoa</taxon>
        <taxon>Ecdysozoa</taxon>
        <taxon>Arthropoda</taxon>
        <taxon>Hexapoda</taxon>
        <taxon>Collembola</taxon>
        <taxon>Symphypleona</taxon>
        <taxon>Sminthuridae</taxon>
        <taxon>Allacma</taxon>
    </lineage>
</organism>
<name>A0A8J2PBC3_9HEXA</name>
<proteinExistence type="predicted"/>
<protein>
    <submittedName>
        <fullName evidence="2">Uncharacterized protein</fullName>
    </submittedName>
</protein>
<accession>A0A8J2PBC3</accession>
<dbReference type="AlphaFoldDB" id="A0A8J2PBC3"/>
<evidence type="ECO:0000313" key="2">
    <source>
        <dbReference type="EMBL" id="CAG7730761.1"/>
    </source>
</evidence>
<dbReference type="SMART" id="SM00320">
    <property type="entry name" value="WD40"/>
    <property type="match status" value="4"/>
</dbReference>
<gene>
    <name evidence="2" type="ORF">AFUS01_LOCUS19381</name>
</gene>
<reference evidence="2" key="1">
    <citation type="submission" date="2021-06" db="EMBL/GenBank/DDBJ databases">
        <authorList>
            <person name="Hodson N. C."/>
            <person name="Mongue J. A."/>
            <person name="Jaron S. K."/>
        </authorList>
    </citation>
    <scope>NUCLEOTIDE SEQUENCE</scope>
</reference>
<keyword evidence="3" id="KW-1185">Reference proteome</keyword>
<evidence type="ECO:0000313" key="3">
    <source>
        <dbReference type="Proteomes" id="UP000708208"/>
    </source>
</evidence>
<dbReference type="PANTHER" id="PTHR44324:SF4">
    <property type="entry name" value="WD40 REPEAT DOMAIN 95"/>
    <property type="match status" value="1"/>
</dbReference>
<dbReference type="EMBL" id="CAJVCH010199969">
    <property type="protein sequence ID" value="CAG7730761.1"/>
    <property type="molecule type" value="Genomic_DNA"/>
</dbReference>
<comment type="caution">
    <text evidence="2">The sequence shown here is derived from an EMBL/GenBank/DDBJ whole genome shotgun (WGS) entry which is preliminary data.</text>
</comment>